<organism evidence="1 2">
    <name type="scientific">Porphyromonas canoris</name>
    <dbReference type="NCBI Taxonomy" id="36875"/>
    <lineage>
        <taxon>Bacteria</taxon>
        <taxon>Pseudomonadati</taxon>
        <taxon>Bacteroidota</taxon>
        <taxon>Bacteroidia</taxon>
        <taxon>Bacteroidales</taxon>
        <taxon>Porphyromonadaceae</taxon>
        <taxon>Porphyromonas</taxon>
    </lineage>
</organism>
<dbReference type="EMBL" id="JQZV01000006">
    <property type="protein sequence ID" value="KGN92936.1"/>
    <property type="molecule type" value="Genomic_DNA"/>
</dbReference>
<sequence>MFTELSSPLSTKIGFRNELPGEIFRYPFLYKSSHLKCSVAVGKSGHGFDFFEERRMEEKGKGRGINGE</sequence>
<dbReference type="Proteomes" id="UP000030101">
    <property type="component" value="Unassembled WGS sequence"/>
</dbReference>
<proteinExistence type="predicted"/>
<keyword evidence="2" id="KW-1185">Reference proteome</keyword>
<name>A0ABR4XLT3_9PORP</name>
<protein>
    <submittedName>
        <fullName evidence="1">Uncharacterized protein</fullName>
    </submittedName>
</protein>
<comment type="caution">
    <text evidence="1">The sequence shown here is derived from an EMBL/GenBank/DDBJ whole genome shotgun (WGS) entry which is preliminary data.</text>
</comment>
<evidence type="ECO:0000313" key="1">
    <source>
        <dbReference type="EMBL" id="KGN92936.1"/>
    </source>
</evidence>
<reference evidence="1 2" key="1">
    <citation type="submission" date="2014-08" db="EMBL/GenBank/DDBJ databases">
        <title>Porphyromonas canoris strain:OH2762 Genome sequencing.</title>
        <authorList>
            <person name="Wallis C."/>
            <person name="Deusch O."/>
            <person name="O'Flynn C."/>
            <person name="Davis I."/>
            <person name="Jospin G."/>
            <person name="Darling A.E."/>
            <person name="Coil D.A."/>
            <person name="Alexiev A."/>
            <person name="Horsfall A."/>
            <person name="Kirkwood N."/>
            <person name="Harris S."/>
            <person name="Eisen J.A."/>
        </authorList>
    </citation>
    <scope>NUCLEOTIDE SEQUENCE [LARGE SCALE GENOMIC DNA]</scope>
    <source>
        <strain evidence="2">COT-108 OH2762</strain>
    </source>
</reference>
<evidence type="ECO:0000313" key="2">
    <source>
        <dbReference type="Proteomes" id="UP000030101"/>
    </source>
</evidence>
<gene>
    <name evidence="1" type="ORF">HQ43_03435</name>
</gene>
<accession>A0ABR4XLT3</accession>